<keyword evidence="3" id="KW-0238">DNA-binding</keyword>
<dbReference type="REBASE" id="23986">
    <property type="entry name" value="S.FplHORF2186P"/>
</dbReference>
<organism evidence="6 7">
    <name type="scientific">Ferroglobus placidus (strain DSM 10642 / AEDII12DO)</name>
    <dbReference type="NCBI Taxonomy" id="589924"/>
    <lineage>
        <taxon>Archaea</taxon>
        <taxon>Methanobacteriati</taxon>
        <taxon>Methanobacteriota</taxon>
        <taxon>Archaeoglobi</taxon>
        <taxon>Archaeoglobales</taxon>
        <taxon>Archaeoglobaceae</taxon>
        <taxon>Ferroglobus</taxon>
    </lineage>
</organism>
<protein>
    <submittedName>
        <fullName evidence="6">Restriction modification system DNA specificity domain protein</fullName>
    </submittedName>
</protein>
<dbReference type="Gene3D" id="3.90.220.20">
    <property type="entry name" value="DNA methylase specificity domains"/>
    <property type="match status" value="2"/>
</dbReference>
<feature type="coiled-coil region" evidence="4">
    <location>
        <begin position="383"/>
        <end position="410"/>
    </location>
</feature>
<evidence type="ECO:0000256" key="2">
    <source>
        <dbReference type="ARBA" id="ARBA00022747"/>
    </source>
</evidence>
<dbReference type="Gene3D" id="1.10.287.1120">
    <property type="entry name" value="Bipartite methylase S protein"/>
    <property type="match status" value="1"/>
</dbReference>
<reference evidence="7" key="1">
    <citation type="submission" date="2010-02" db="EMBL/GenBank/DDBJ databases">
        <title>Complete sequence of Ferroglobus placidus DSM 10642.</title>
        <authorList>
            <consortium name="US DOE Joint Genome Institute"/>
            <person name="Lucas S."/>
            <person name="Copeland A."/>
            <person name="Lapidus A."/>
            <person name="Cheng J.-F."/>
            <person name="Bruce D."/>
            <person name="Goodwin L."/>
            <person name="Pitluck S."/>
            <person name="Saunders E."/>
            <person name="Brettin T."/>
            <person name="Detter J.C."/>
            <person name="Han C."/>
            <person name="Tapia R."/>
            <person name="Larimer F."/>
            <person name="Land M."/>
            <person name="Hauser L."/>
            <person name="Kyrpides N."/>
            <person name="Ivanova N."/>
            <person name="Holmes D."/>
            <person name="Lovley D."/>
            <person name="Kyrpides N."/>
            <person name="Anderson I.J."/>
            <person name="Woyke T."/>
        </authorList>
    </citation>
    <scope>NUCLEOTIDE SEQUENCE [LARGE SCALE GENOMIC DNA]</scope>
    <source>
        <strain evidence="7">DSM 10642 / AEDII12DO</strain>
    </source>
</reference>
<keyword evidence="4" id="KW-0175">Coiled coil</keyword>
<evidence type="ECO:0000256" key="4">
    <source>
        <dbReference type="SAM" id="Coils"/>
    </source>
</evidence>
<dbReference type="SUPFAM" id="SSF116734">
    <property type="entry name" value="DNA methylase specificity domain"/>
    <property type="match status" value="2"/>
</dbReference>
<dbReference type="GO" id="GO:0009307">
    <property type="term" value="P:DNA restriction-modification system"/>
    <property type="evidence" value="ECO:0007669"/>
    <property type="project" value="UniProtKB-KW"/>
</dbReference>
<keyword evidence="7" id="KW-1185">Reference proteome</keyword>
<proteinExistence type="inferred from homology"/>
<dbReference type="GO" id="GO:0003677">
    <property type="term" value="F:DNA binding"/>
    <property type="evidence" value="ECO:0007669"/>
    <property type="project" value="UniProtKB-KW"/>
</dbReference>
<dbReference type="Pfam" id="PF01420">
    <property type="entry name" value="Methylase_S"/>
    <property type="match status" value="2"/>
</dbReference>
<evidence type="ECO:0000256" key="1">
    <source>
        <dbReference type="ARBA" id="ARBA00010923"/>
    </source>
</evidence>
<dbReference type="EMBL" id="CP001899">
    <property type="protein sequence ID" value="ADC66321.1"/>
    <property type="molecule type" value="Genomic_DNA"/>
</dbReference>
<reference evidence="6 7" key="2">
    <citation type="journal article" date="2011" name="Stand. Genomic Sci.">
        <title>Complete genome sequence of Ferroglobus placidus AEDII12DO.</title>
        <authorList>
            <person name="Anderson I."/>
            <person name="Risso C."/>
            <person name="Holmes D."/>
            <person name="Lucas S."/>
            <person name="Copeland A."/>
            <person name="Lapidus A."/>
            <person name="Cheng J.F."/>
            <person name="Bruce D."/>
            <person name="Goodwin L."/>
            <person name="Pitluck S."/>
            <person name="Saunders E."/>
            <person name="Brettin T."/>
            <person name="Detter J.C."/>
            <person name="Han C."/>
            <person name="Tapia R."/>
            <person name="Larimer F."/>
            <person name="Land M."/>
            <person name="Hauser L."/>
            <person name="Woyke T."/>
            <person name="Lovley D."/>
            <person name="Kyrpides N."/>
            <person name="Ivanova N."/>
        </authorList>
    </citation>
    <scope>NUCLEOTIDE SEQUENCE [LARGE SCALE GENOMIC DNA]</scope>
    <source>
        <strain evidence="7">DSM 10642 / AEDII12DO</strain>
    </source>
</reference>
<dbReference type="InterPro" id="IPR000055">
    <property type="entry name" value="Restrct_endonuc_typeI_TRD"/>
</dbReference>
<evidence type="ECO:0000259" key="5">
    <source>
        <dbReference type="Pfam" id="PF01420"/>
    </source>
</evidence>
<feature type="domain" description="Type I restriction modification DNA specificity" evidence="5">
    <location>
        <begin position="26"/>
        <end position="189"/>
    </location>
</feature>
<dbReference type="InterPro" id="IPR044946">
    <property type="entry name" value="Restrct_endonuc_typeI_TRD_sf"/>
</dbReference>
<dbReference type="STRING" id="589924.Ferp_2192"/>
<evidence type="ECO:0000313" key="6">
    <source>
        <dbReference type="EMBL" id="ADC66321.1"/>
    </source>
</evidence>
<dbReference type="PANTHER" id="PTHR30408">
    <property type="entry name" value="TYPE-1 RESTRICTION ENZYME ECOKI SPECIFICITY PROTEIN"/>
    <property type="match status" value="1"/>
</dbReference>
<dbReference type="HOGENOM" id="CLU_021095_0_3_2"/>
<dbReference type="OrthoDB" id="84651at2157"/>
<comment type="similarity">
    <text evidence="1">Belongs to the type-I restriction system S methylase family.</text>
</comment>
<dbReference type="CDD" id="cd17262">
    <property type="entry name" value="RMtype1_S_Aco12261I-TRD2-CR2"/>
    <property type="match status" value="1"/>
</dbReference>
<dbReference type="PANTHER" id="PTHR30408:SF12">
    <property type="entry name" value="TYPE I RESTRICTION ENZYME MJAVIII SPECIFICITY SUBUNIT"/>
    <property type="match status" value="1"/>
</dbReference>
<dbReference type="KEGG" id="fpl:Ferp_2192"/>
<keyword evidence="2" id="KW-0680">Restriction system</keyword>
<evidence type="ECO:0000313" key="7">
    <source>
        <dbReference type="Proteomes" id="UP000002613"/>
    </source>
</evidence>
<dbReference type="InterPro" id="IPR052021">
    <property type="entry name" value="Type-I_RS_S_subunit"/>
</dbReference>
<dbReference type="GeneID" id="8779730"/>
<dbReference type="eggNOG" id="arCOG02626">
    <property type="taxonomic scope" value="Archaea"/>
</dbReference>
<dbReference type="Proteomes" id="UP000002613">
    <property type="component" value="Chromosome"/>
</dbReference>
<accession>D3S0T0</accession>
<dbReference type="AlphaFoldDB" id="D3S0T0"/>
<feature type="domain" description="Type I restriction modification DNA specificity" evidence="5">
    <location>
        <begin position="229"/>
        <end position="402"/>
    </location>
</feature>
<name>D3S0T0_FERPA</name>
<sequence length="421" mass="48558">MISSAKLQFYKEERLVFNKELGCEIPEDWGVVKLGKVVEVWDKYRIPVKEQDRKPGPYPYCGANGIIDYVDGYTHDGEFVLLAEDGGYFGPFEKSAYIMRGKFWANNHVHILKAIANKMTSEFLMFYLNFMDLRPFLTGSTRPKLTQTDMLRIPLPKPSLPEQKAIAEILSTVDRAIEKTDEIIAKVERLKKGLMQELLAGRVRVKVENGKIRFYRETRFKDSEIGKVPEDWEVVKLGKVAEQRKEIVDPTEVDPVTPYVGLEHVNSGETKLSNFGKAEEVVSSKYRFYIRDILYGKLRPYLDKAVISNINGVCSTDFIVMRTKRDYTIPDFLIYVLHTKRFIDYSTAGMTGTNHPRTSWNWIAKFEFPLPPLQEQKAIAEILSTLDKKLELEKKEKERLERIKKGLMNVLLTGRVRVKVG</sequence>
<gene>
    <name evidence="6" type="ordered locus">Ferp_2192</name>
</gene>
<dbReference type="PaxDb" id="589924-Ferp_2192"/>
<dbReference type="RefSeq" id="WP_012966659.1">
    <property type="nucleotide sequence ID" value="NC_013849.1"/>
</dbReference>
<evidence type="ECO:0000256" key="3">
    <source>
        <dbReference type="ARBA" id="ARBA00023125"/>
    </source>
</evidence>